<feature type="non-terminal residue" evidence="1">
    <location>
        <position position="80"/>
    </location>
</feature>
<dbReference type="AlphaFoldDB" id="A0A0K2U8Y1"/>
<name>A0A0K2U8Y1_LEPSM</name>
<sequence length="80" mass="8991">MNTRENEESNWSWSPKRPKLFFNPGKSSKSIQIPHQSAFGKKRDACASISSGYGHIFPSNIGKSDQIIFQQLTLATFNMA</sequence>
<dbReference type="EMBL" id="HACA01017159">
    <property type="protein sequence ID" value="CDW34520.1"/>
    <property type="molecule type" value="Transcribed_RNA"/>
</dbReference>
<accession>A0A0K2U8Y1</accession>
<reference evidence="1" key="1">
    <citation type="submission" date="2014-05" db="EMBL/GenBank/DDBJ databases">
        <authorList>
            <person name="Chronopoulou M."/>
        </authorList>
    </citation>
    <scope>NUCLEOTIDE SEQUENCE</scope>
    <source>
        <tissue evidence="1">Whole organism</tissue>
    </source>
</reference>
<protein>
    <submittedName>
        <fullName evidence="1">Uncharacterized protein</fullName>
    </submittedName>
</protein>
<evidence type="ECO:0000313" key="1">
    <source>
        <dbReference type="EMBL" id="CDW34520.1"/>
    </source>
</evidence>
<proteinExistence type="predicted"/>
<organism evidence="1">
    <name type="scientific">Lepeophtheirus salmonis</name>
    <name type="common">Salmon louse</name>
    <name type="synonym">Caligus salmonis</name>
    <dbReference type="NCBI Taxonomy" id="72036"/>
    <lineage>
        <taxon>Eukaryota</taxon>
        <taxon>Metazoa</taxon>
        <taxon>Ecdysozoa</taxon>
        <taxon>Arthropoda</taxon>
        <taxon>Crustacea</taxon>
        <taxon>Multicrustacea</taxon>
        <taxon>Hexanauplia</taxon>
        <taxon>Copepoda</taxon>
        <taxon>Siphonostomatoida</taxon>
        <taxon>Caligidae</taxon>
        <taxon>Lepeophtheirus</taxon>
    </lineage>
</organism>